<reference evidence="5 6" key="1">
    <citation type="submission" date="2020-05" db="EMBL/GenBank/DDBJ databases">
        <authorList>
            <person name="Carlin C.R."/>
        </authorList>
    </citation>
    <scope>NUCLEOTIDE SEQUENCE [LARGE SCALE GENOMIC DNA]</scope>
    <source>
        <strain evidence="5 6">FSL W9-0585</strain>
    </source>
</reference>
<dbReference type="PROSITE" id="PS51257">
    <property type="entry name" value="PROKAR_LIPOPROTEIN"/>
    <property type="match status" value="1"/>
</dbReference>
<evidence type="ECO:0000256" key="1">
    <source>
        <dbReference type="ARBA" id="ARBA00022729"/>
    </source>
</evidence>
<feature type="region of interest" description="Disordered" evidence="2">
    <location>
        <begin position="27"/>
        <end position="49"/>
    </location>
</feature>
<feature type="chain" id="PRO_5039467699" evidence="3">
    <location>
        <begin position="28"/>
        <end position="167"/>
    </location>
</feature>
<evidence type="ECO:0000256" key="3">
    <source>
        <dbReference type="SAM" id="SignalP"/>
    </source>
</evidence>
<feature type="compositionally biased region" description="Polar residues" evidence="2">
    <location>
        <begin position="27"/>
        <end position="38"/>
    </location>
</feature>
<organism evidence="5 6">
    <name type="scientific">Listeria rustica</name>
    <dbReference type="NCBI Taxonomy" id="2713503"/>
    <lineage>
        <taxon>Bacteria</taxon>
        <taxon>Bacillati</taxon>
        <taxon>Bacillota</taxon>
        <taxon>Bacilli</taxon>
        <taxon>Bacillales</taxon>
        <taxon>Listeriaceae</taxon>
        <taxon>Listeria</taxon>
    </lineage>
</organism>
<protein>
    <submittedName>
        <fullName evidence="5">DUF4352 domain-containing protein</fullName>
    </submittedName>
</protein>
<dbReference type="EMBL" id="JABJVM010000021">
    <property type="protein sequence ID" value="MBA3927595.1"/>
    <property type="molecule type" value="Genomic_DNA"/>
</dbReference>
<feature type="signal peptide" evidence="3">
    <location>
        <begin position="1"/>
        <end position="27"/>
    </location>
</feature>
<keyword evidence="1 3" id="KW-0732">Signal</keyword>
<evidence type="ECO:0000256" key="2">
    <source>
        <dbReference type="SAM" id="MobiDB-lite"/>
    </source>
</evidence>
<dbReference type="RefSeq" id="WP_181677675.1">
    <property type="nucleotide sequence ID" value="NZ_JABJVM010000021.1"/>
</dbReference>
<dbReference type="AlphaFoldDB" id="A0A7W1T8X0"/>
<dbReference type="Gene3D" id="2.60.40.1240">
    <property type="match status" value="1"/>
</dbReference>
<sequence>MKKLTKITNTAAILTCSALLLTGCGNTNDSSSQAAKQTETTKKDQADLNKMKTTKQLEITPTKVSNEVSPEENKKGNKIVKIHYKIKNKSDKDFTVAANDFIINIGENYYYMGSGINYADAIKPGATSEGDGYYEIPKDYNEFKLMYQPLSNKERAAWDIIVPQDKK</sequence>
<evidence type="ECO:0000313" key="5">
    <source>
        <dbReference type="EMBL" id="MBA3927595.1"/>
    </source>
</evidence>
<proteinExistence type="predicted"/>
<dbReference type="Pfam" id="PF11611">
    <property type="entry name" value="DUF4352"/>
    <property type="match status" value="1"/>
</dbReference>
<name>A0A7W1T8X0_9LIST</name>
<dbReference type="InterPro" id="IPR029051">
    <property type="entry name" value="DUF4352"/>
</dbReference>
<gene>
    <name evidence="5" type="ORF">HPK16_14750</name>
</gene>
<keyword evidence="6" id="KW-1185">Reference proteome</keyword>
<feature type="compositionally biased region" description="Basic and acidic residues" evidence="2">
    <location>
        <begin position="39"/>
        <end position="49"/>
    </location>
</feature>
<accession>A0A7W1T8X0</accession>
<reference evidence="5 6" key="2">
    <citation type="submission" date="2020-08" db="EMBL/GenBank/DDBJ databases">
        <title>Listeria ohnekaius sp. nov. and Listeria portnoyii sp. nov. isolated from non-agricultural and natural environments.</title>
        <authorList>
            <person name="Weller D."/>
            <person name="Belias A.M."/>
            <person name="Liao J."/>
            <person name="Guo S."/>
            <person name="Orsi R.H."/>
            <person name="Wiedmann M."/>
        </authorList>
    </citation>
    <scope>NUCLEOTIDE SEQUENCE [LARGE SCALE GENOMIC DNA]</scope>
    <source>
        <strain evidence="5 6">FSL W9-0585</strain>
    </source>
</reference>
<comment type="caution">
    <text evidence="5">The sequence shown here is derived from an EMBL/GenBank/DDBJ whole genome shotgun (WGS) entry which is preliminary data.</text>
</comment>
<dbReference type="Proteomes" id="UP000548787">
    <property type="component" value="Unassembled WGS sequence"/>
</dbReference>
<dbReference type="InterPro" id="IPR029050">
    <property type="entry name" value="Immunoprotect_excell_Ig-like"/>
</dbReference>
<evidence type="ECO:0000313" key="6">
    <source>
        <dbReference type="Proteomes" id="UP000548787"/>
    </source>
</evidence>
<evidence type="ECO:0000259" key="4">
    <source>
        <dbReference type="Pfam" id="PF11611"/>
    </source>
</evidence>
<feature type="domain" description="DUF4352" evidence="4">
    <location>
        <begin position="48"/>
        <end position="150"/>
    </location>
</feature>